<dbReference type="Proteomes" id="UP000078576">
    <property type="component" value="Unassembled WGS sequence"/>
</dbReference>
<feature type="compositionally biased region" description="Low complexity" evidence="1">
    <location>
        <begin position="19"/>
        <end position="28"/>
    </location>
</feature>
<evidence type="ECO:0000313" key="4">
    <source>
        <dbReference type="Proteomes" id="UP000078576"/>
    </source>
</evidence>
<dbReference type="AlphaFoldDB" id="A0A194V896"/>
<protein>
    <submittedName>
        <fullName evidence="3">Uncharacterized protein</fullName>
    </submittedName>
</protein>
<reference evidence="4" key="1">
    <citation type="submission" date="2014-12" db="EMBL/GenBank/DDBJ databases">
        <title>Genome Sequence of Valsa Canker Pathogens Uncovers a Specific Adaption of Colonization on Woody Bark.</title>
        <authorList>
            <person name="Yin Z."/>
            <person name="Liu H."/>
            <person name="Gao X."/>
            <person name="Li Z."/>
            <person name="Song N."/>
            <person name="Ke X."/>
            <person name="Dai Q."/>
            <person name="Wu Y."/>
            <person name="Sun Y."/>
            <person name="Xu J.-R."/>
            <person name="Kang Z.K."/>
            <person name="Wang L."/>
            <person name="Huang L."/>
        </authorList>
    </citation>
    <scope>NUCLEOTIDE SEQUENCE [LARGE SCALE GENOMIC DNA]</scope>
    <source>
        <strain evidence="4">SXYL134</strain>
    </source>
</reference>
<organism evidence="3 4">
    <name type="scientific">Cytospora mali</name>
    <name type="common">Apple Valsa canker fungus</name>
    <name type="synonym">Valsa mali</name>
    <dbReference type="NCBI Taxonomy" id="578113"/>
    <lineage>
        <taxon>Eukaryota</taxon>
        <taxon>Fungi</taxon>
        <taxon>Dikarya</taxon>
        <taxon>Ascomycota</taxon>
        <taxon>Pezizomycotina</taxon>
        <taxon>Sordariomycetes</taxon>
        <taxon>Sordariomycetidae</taxon>
        <taxon>Diaporthales</taxon>
        <taxon>Cytosporaceae</taxon>
        <taxon>Cytospora</taxon>
    </lineage>
</organism>
<gene>
    <name evidence="3" type="ORF">VP1G_11185</name>
</gene>
<keyword evidence="2" id="KW-0472">Membrane</keyword>
<evidence type="ECO:0000313" key="3">
    <source>
        <dbReference type="EMBL" id="KUI60046.1"/>
    </source>
</evidence>
<feature type="region of interest" description="Disordered" evidence="1">
    <location>
        <begin position="79"/>
        <end position="106"/>
    </location>
</feature>
<name>A0A194V896_CYTMA</name>
<dbReference type="EMBL" id="KN714742">
    <property type="protein sequence ID" value="KUI60046.1"/>
    <property type="molecule type" value="Genomic_DNA"/>
</dbReference>
<feature type="region of interest" description="Disordered" evidence="1">
    <location>
        <begin position="124"/>
        <end position="144"/>
    </location>
</feature>
<feature type="transmembrane region" description="Helical" evidence="2">
    <location>
        <begin position="47"/>
        <end position="70"/>
    </location>
</feature>
<evidence type="ECO:0000256" key="2">
    <source>
        <dbReference type="SAM" id="Phobius"/>
    </source>
</evidence>
<feature type="region of interest" description="Disordered" evidence="1">
    <location>
        <begin position="19"/>
        <end position="42"/>
    </location>
</feature>
<keyword evidence="2" id="KW-1133">Transmembrane helix</keyword>
<evidence type="ECO:0000256" key="1">
    <source>
        <dbReference type="SAM" id="MobiDB-lite"/>
    </source>
</evidence>
<sequence>MTITASSWSTTALDTAATTYAPPAVPTSVSDPDEHSSSNLPSRLRSIGITAGSAVAGVAAVAGFLAFAWLRRRRLREKLQKERQSNNQRLSPPPPPVPLKEYHQVPKKKRKSILSWVPSVINSTPAELPATPVPLSAWNNQGDA</sequence>
<proteinExistence type="predicted"/>
<keyword evidence="2" id="KW-0812">Transmembrane</keyword>
<keyword evidence="4" id="KW-1185">Reference proteome</keyword>
<accession>A0A194V896</accession>
<dbReference type="OrthoDB" id="5338512at2759"/>